<organism evidence="2 3">
    <name type="scientific">Quercus lobata</name>
    <name type="common">Valley oak</name>
    <dbReference type="NCBI Taxonomy" id="97700"/>
    <lineage>
        <taxon>Eukaryota</taxon>
        <taxon>Viridiplantae</taxon>
        <taxon>Streptophyta</taxon>
        <taxon>Embryophyta</taxon>
        <taxon>Tracheophyta</taxon>
        <taxon>Spermatophyta</taxon>
        <taxon>Magnoliopsida</taxon>
        <taxon>eudicotyledons</taxon>
        <taxon>Gunneridae</taxon>
        <taxon>Pentapetalae</taxon>
        <taxon>rosids</taxon>
        <taxon>fabids</taxon>
        <taxon>Fagales</taxon>
        <taxon>Fagaceae</taxon>
        <taxon>Quercus</taxon>
    </lineage>
</organism>
<dbReference type="OMA" id="PDRANIC"/>
<dbReference type="PANTHER" id="PTHR33116">
    <property type="entry name" value="REVERSE TRANSCRIPTASE ZINC-BINDING DOMAIN-CONTAINING PROTEIN-RELATED-RELATED"/>
    <property type="match status" value="1"/>
</dbReference>
<sequence length="397" mass="46221">MKLTQLPQQQRLPFSPARHHDHFELELPGAWKPSGNSVLAKYWWGQTRNERKIHWINWGKLCTPKNRGGVGFRNIHAFNLAMLAKQAWRLIHGTHSLFYRVYKARYFPTCSFMEAHLGSNPSYVWRSLLSARELLQEGSVWKIGDGSSVGIQNHKWLPHPPTFHAGMDLTLRMADFINPQTKQWDRGKVNAQFQPPFRDMVMRVHWGNLESRDTLVWNENKAQMFSVRTAYQVALRMNQTGSAKHSRVHEDKRIWSIPPKVRNFMWQASSDILPTHANLARRRVPTDPKCAVCGLSDETALHILWQCLLARNVWALVRGKLQKCDSSARTFFCLAQTLKEKLSRKELEMWAMVAWSIWNAQNRLYFEASQTSPHAILKSAKTLLEDYQRLTRSMPRN</sequence>
<proteinExistence type="predicted"/>
<dbReference type="AlphaFoldDB" id="A0A7N2KUH4"/>
<evidence type="ECO:0000313" key="3">
    <source>
        <dbReference type="Proteomes" id="UP000594261"/>
    </source>
</evidence>
<dbReference type="Pfam" id="PF13966">
    <property type="entry name" value="zf-RVT"/>
    <property type="match status" value="1"/>
</dbReference>
<evidence type="ECO:0000259" key="1">
    <source>
        <dbReference type="Pfam" id="PF13966"/>
    </source>
</evidence>
<dbReference type="EnsemblPlants" id="QL02p022361:mrna">
    <property type="protein sequence ID" value="QL02p022361:mrna"/>
    <property type="gene ID" value="QL02p022361"/>
</dbReference>
<dbReference type="Gramene" id="QL02p022361:mrna">
    <property type="protein sequence ID" value="QL02p022361:mrna"/>
    <property type="gene ID" value="QL02p022361"/>
</dbReference>
<dbReference type="Proteomes" id="UP000594261">
    <property type="component" value="Chromosome 2"/>
</dbReference>
<evidence type="ECO:0000313" key="2">
    <source>
        <dbReference type="EnsemblPlants" id="QL02p022361:mrna"/>
    </source>
</evidence>
<dbReference type="InParanoid" id="A0A7N2KUH4"/>
<reference evidence="2" key="2">
    <citation type="submission" date="2021-01" db="UniProtKB">
        <authorList>
            <consortium name="EnsemblPlants"/>
        </authorList>
    </citation>
    <scope>IDENTIFICATION</scope>
</reference>
<feature type="domain" description="Reverse transcriptase zinc-binding" evidence="1">
    <location>
        <begin position="225"/>
        <end position="314"/>
    </location>
</feature>
<protein>
    <recommendedName>
        <fullName evidence="1">Reverse transcriptase zinc-binding domain-containing protein</fullName>
    </recommendedName>
</protein>
<dbReference type="PANTHER" id="PTHR33116:SF86">
    <property type="entry name" value="REVERSE TRANSCRIPTASE DOMAIN-CONTAINING PROTEIN"/>
    <property type="match status" value="1"/>
</dbReference>
<keyword evidence="3" id="KW-1185">Reference proteome</keyword>
<accession>A0A7N2KUH4</accession>
<name>A0A7N2KUH4_QUELO</name>
<reference evidence="3" key="1">
    <citation type="journal article" date="2016" name="G3 (Bethesda)">
        <title>First Draft Assembly and Annotation of the Genome of a California Endemic Oak Quercus lobata Nee (Fagaceae).</title>
        <authorList>
            <person name="Sork V.L."/>
            <person name="Fitz-Gibbon S.T."/>
            <person name="Puiu D."/>
            <person name="Crepeau M."/>
            <person name="Gugger P.F."/>
            <person name="Sherman R."/>
            <person name="Stevens K."/>
            <person name="Langley C.H."/>
            <person name="Pellegrini M."/>
            <person name="Salzberg S.L."/>
        </authorList>
    </citation>
    <scope>NUCLEOTIDE SEQUENCE [LARGE SCALE GENOMIC DNA]</scope>
    <source>
        <strain evidence="3">cv. SW786</strain>
    </source>
</reference>
<dbReference type="InterPro" id="IPR026960">
    <property type="entry name" value="RVT-Znf"/>
</dbReference>